<evidence type="ECO:0000256" key="3">
    <source>
        <dbReference type="SAM" id="MobiDB-lite"/>
    </source>
</evidence>
<dbReference type="CDD" id="cd10206">
    <property type="entry name" value="ASKHA_NBD_Arp8-like"/>
    <property type="match status" value="1"/>
</dbReference>
<accession>G3B825</accession>
<evidence type="ECO:0000313" key="4">
    <source>
        <dbReference type="EMBL" id="EGV62336.1"/>
    </source>
</evidence>
<dbReference type="PANTHER" id="PTHR11937">
    <property type="entry name" value="ACTIN"/>
    <property type="match status" value="1"/>
</dbReference>
<keyword evidence="5" id="KW-1185">Reference proteome</keyword>
<organism evidence="5">
    <name type="scientific">Candida tenuis (strain ATCC 10573 / BCRC 21748 / CBS 615 / JCM 9827 / NBRC 10315 / NRRL Y-1498 / VKM Y-70)</name>
    <name type="common">Yeast</name>
    <name type="synonym">Yamadazyma tenuis</name>
    <dbReference type="NCBI Taxonomy" id="590646"/>
    <lineage>
        <taxon>Eukaryota</taxon>
        <taxon>Fungi</taxon>
        <taxon>Dikarya</taxon>
        <taxon>Ascomycota</taxon>
        <taxon>Saccharomycotina</taxon>
        <taxon>Pichiomycetes</taxon>
        <taxon>Debaryomycetaceae</taxon>
        <taxon>Yamadazyma</taxon>
    </lineage>
</organism>
<dbReference type="SUPFAM" id="SSF53067">
    <property type="entry name" value="Actin-like ATPase domain"/>
    <property type="match status" value="2"/>
</dbReference>
<feature type="compositionally biased region" description="Basic and acidic residues" evidence="3">
    <location>
        <begin position="101"/>
        <end position="116"/>
    </location>
</feature>
<dbReference type="Gene3D" id="3.30.420.40">
    <property type="match status" value="1"/>
</dbReference>
<dbReference type="InterPro" id="IPR004000">
    <property type="entry name" value="Actin"/>
</dbReference>
<evidence type="ECO:0000256" key="1">
    <source>
        <dbReference type="RuleBase" id="RU000487"/>
    </source>
</evidence>
<evidence type="ECO:0000256" key="2">
    <source>
        <dbReference type="SAM" id="Coils"/>
    </source>
</evidence>
<dbReference type="Gene3D" id="3.90.640.10">
    <property type="entry name" value="Actin, Chain A, domain 4"/>
    <property type="match status" value="1"/>
</dbReference>
<reference evidence="4 5" key="1">
    <citation type="journal article" date="2011" name="Proc. Natl. Acad. Sci. U.S.A.">
        <title>Comparative genomics of xylose-fermenting fungi for enhanced biofuel production.</title>
        <authorList>
            <person name="Wohlbach D.J."/>
            <person name="Kuo A."/>
            <person name="Sato T.K."/>
            <person name="Potts K.M."/>
            <person name="Salamov A.A."/>
            <person name="LaButti K.M."/>
            <person name="Sun H."/>
            <person name="Clum A."/>
            <person name="Pangilinan J.L."/>
            <person name="Lindquist E.A."/>
            <person name="Lucas S."/>
            <person name="Lapidus A."/>
            <person name="Jin M."/>
            <person name="Gunawan C."/>
            <person name="Balan V."/>
            <person name="Dale B.E."/>
            <person name="Jeffries T.W."/>
            <person name="Zinkel R."/>
            <person name="Barry K.W."/>
            <person name="Grigoriev I.V."/>
            <person name="Gasch A.P."/>
        </authorList>
    </citation>
    <scope>NUCLEOTIDE SEQUENCE [LARGE SCALE GENOMIC DNA]</scope>
    <source>
        <strain evidence="5">ATCC 10573 / BCRC 21748 / CBS 615 / JCM 9827 / NBRC 10315 / NRRL Y-1498 / VKM Y-70</strain>
    </source>
</reference>
<dbReference type="Gene3D" id="3.30.420.580">
    <property type="match status" value="1"/>
</dbReference>
<dbReference type="Proteomes" id="UP000000707">
    <property type="component" value="Unassembled WGS sequence"/>
</dbReference>
<dbReference type="EMBL" id="GL996527">
    <property type="protein sequence ID" value="EGV62336.1"/>
    <property type="molecule type" value="Genomic_DNA"/>
</dbReference>
<comment type="similarity">
    <text evidence="1">Belongs to the actin family.</text>
</comment>
<feature type="coiled-coil region" evidence="2">
    <location>
        <begin position="681"/>
        <end position="708"/>
    </location>
</feature>
<proteinExistence type="inferred from homology"/>
<gene>
    <name evidence="4" type="ORF">CANTEDRAFT_126111</name>
</gene>
<evidence type="ECO:0000313" key="5">
    <source>
        <dbReference type="Proteomes" id="UP000000707"/>
    </source>
</evidence>
<feature type="compositionally biased region" description="Acidic residues" evidence="3">
    <location>
        <begin position="135"/>
        <end position="161"/>
    </location>
</feature>
<dbReference type="SMART" id="SM00268">
    <property type="entry name" value="ACTIN"/>
    <property type="match status" value="1"/>
</dbReference>
<dbReference type="KEGG" id="cten:18249148"/>
<dbReference type="HOGENOM" id="CLU_006974_0_1_1"/>
<name>G3B825_CANTC</name>
<sequence length="810" mass="92063">MTEEEDKKRKKVKKPSAEVLQRRKEGRIKAAAALASNLKKTGIMRVEESNGFPLSSIKPVPLINQKNYFTDYLKKDEQIVFIRRWRAEKLLKQKLKKLNSKKPDDGQSEDGPRNFDDFNLNDIEEEMKRKNVDPIDADDDDEDDDDENGDVDVDADGEAGETDGVVTEKARIGSDVVVIHPGSSNFRIGKAVDAVPECIPAVVAIRHSTSPSDYLPEAPQRDYLATDIPEEDKRVWFGEEFEACKSEMTKDFKARMRFYKRRVLPNSREVAANFNKRKEPEVIPEHNDPHKTEWIDVGQHEGQRQFVGEDALKLPICDKFGEWKLRSPIVNGRFNESSDYGSREELLGDISSIINLGLSKLDITNVKDFKCMLIIPDLYDKVIVEQFVQTLLQTVGFGRVAYLQESVAASFGAGTSSACIIDVGSQTTTVACVDEGLVINDSRIRLNFGGDNITETLTKFLLQSFFPCREINLNYQYDWQLAQTLKHDFVTFQDADIAVQIYNFYRRKPFEHTLKYEFKVFDEVMLAPLGLFYPNIFTIQQNPKSRLFPKAVDQYSLKSNNPSSKSQENIVNGVSFTNLTDEDLLERLHNSYKAVKGNNPFAKAKLTSTDINETAASFPLERAIIESITNACLATDITKVKKFYSNLLFVGGGLSKIPGFDTLMTDRINIWRPKFLSTSNVDELLEYVEQQEKKSQQLRQKLVREILASHGPDEPDPADESALTPEELASVDEQCQLTLDLDYVDSLVDKGQLLPVTVLPPPREFDPEILTWKGGSIYGRLKVVNEMWISQNEWDLLGSRCLYYKSLYNY</sequence>
<dbReference type="OrthoDB" id="5572108at2759"/>
<feature type="region of interest" description="Disordered" evidence="3">
    <location>
        <begin position="1"/>
        <end position="23"/>
    </location>
</feature>
<dbReference type="Pfam" id="PF00022">
    <property type="entry name" value="Actin"/>
    <property type="match status" value="1"/>
</dbReference>
<dbReference type="STRING" id="590646.G3B825"/>
<dbReference type="AlphaFoldDB" id="G3B825"/>
<dbReference type="GeneID" id="18249148"/>
<protein>
    <submittedName>
        <fullName evidence="4">Uncharacterized protein</fullName>
    </submittedName>
</protein>
<dbReference type="InterPro" id="IPR043129">
    <property type="entry name" value="ATPase_NBD"/>
</dbReference>
<feature type="region of interest" description="Disordered" evidence="3">
    <location>
        <begin position="98"/>
        <end position="164"/>
    </location>
</feature>
<keyword evidence="2" id="KW-0175">Coiled coil</keyword>
<dbReference type="eggNOG" id="KOG0797">
    <property type="taxonomic scope" value="Eukaryota"/>
</dbReference>